<evidence type="ECO:0000256" key="6">
    <source>
        <dbReference type="ARBA" id="ARBA00023242"/>
    </source>
</evidence>
<feature type="compositionally biased region" description="Polar residues" evidence="8">
    <location>
        <begin position="81"/>
        <end position="121"/>
    </location>
</feature>
<feature type="domain" description="Phorbol-ester/DAG-type" evidence="9">
    <location>
        <begin position="223"/>
        <end position="268"/>
    </location>
</feature>
<feature type="domain" description="C2H2-type" evidence="10">
    <location>
        <begin position="206"/>
        <end position="234"/>
    </location>
</feature>
<feature type="domain" description="C2H2-type" evidence="10">
    <location>
        <begin position="291"/>
        <end position="318"/>
    </location>
</feature>
<dbReference type="GO" id="GO:0005634">
    <property type="term" value="C:nucleus"/>
    <property type="evidence" value="ECO:0007669"/>
    <property type="project" value="UniProtKB-SubCell"/>
</dbReference>
<dbReference type="InterPro" id="IPR002219">
    <property type="entry name" value="PKC_DAG/PE"/>
</dbReference>
<evidence type="ECO:0000256" key="4">
    <source>
        <dbReference type="ARBA" id="ARBA00022771"/>
    </source>
</evidence>
<feature type="domain" description="C2H2-type" evidence="10">
    <location>
        <begin position="174"/>
        <end position="201"/>
    </location>
</feature>
<dbReference type="InterPro" id="IPR036236">
    <property type="entry name" value="Znf_C2H2_sf"/>
</dbReference>
<dbReference type="FunFam" id="3.30.160.60:FF:000706">
    <property type="entry name" value="Zinc finger protein"/>
    <property type="match status" value="1"/>
</dbReference>
<dbReference type="KEGG" id="aplc:110977691"/>
<dbReference type="GO" id="GO:0008270">
    <property type="term" value="F:zinc ion binding"/>
    <property type="evidence" value="ECO:0007669"/>
    <property type="project" value="UniProtKB-KW"/>
</dbReference>
<dbReference type="PROSITE" id="PS50081">
    <property type="entry name" value="ZF_DAG_PE_2"/>
    <property type="match status" value="1"/>
</dbReference>
<dbReference type="GO" id="GO:0000981">
    <property type="term" value="F:DNA-binding transcription factor activity, RNA polymerase II-specific"/>
    <property type="evidence" value="ECO:0007669"/>
    <property type="project" value="TreeGrafter"/>
</dbReference>
<name>A0A8B7Y5T4_ACAPL</name>
<keyword evidence="3" id="KW-0677">Repeat</keyword>
<protein>
    <submittedName>
        <fullName evidence="12 13">Gastrula zinc finger protein XlCGF7.1-like</fullName>
    </submittedName>
</protein>
<evidence type="ECO:0000256" key="1">
    <source>
        <dbReference type="ARBA" id="ARBA00004123"/>
    </source>
</evidence>
<dbReference type="SMART" id="SM00355">
    <property type="entry name" value="ZnF_C2H2"/>
    <property type="match status" value="6"/>
</dbReference>
<dbReference type="OrthoDB" id="9434002at2759"/>
<evidence type="ECO:0000259" key="10">
    <source>
        <dbReference type="PROSITE" id="PS50157"/>
    </source>
</evidence>
<proteinExistence type="predicted"/>
<evidence type="ECO:0000256" key="7">
    <source>
        <dbReference type="PROSITE-ProRule" id="PRU00042"/>
    </source>
</evidence>
<dbReference type="Proteomes" id="UP000694845">
    <property type="component" value="Unplaced"/>
</dbReference>
<evidence type="ECO:0000256" key="8">
    <source>
        <dbReference type="SAM" id="MobiDB-lite"/>
    </source>
</evidence>
<dbReference type="FunFam" id="3.30.160.60:FF:000446">
    <property type="entry name" value="Zinc finger protein"/>
    <property type="match status" value="1"/>
</dbReference>
<dbReference type="RefSeq" id="XP_022087709.1">
    <property type="nucleotide sequence ID" value="XM_022232017.1"/>
</dbReference>
<feature type="region of interest" description="Disordered" evidence="8">
    <location>
        <begin position="81"/>
        <end position="140"/>
    </location>
</feature>
<dbReference type="PROSITE" id="PS50157">
    <property type="entry name" value="ZINC_FINGER_C2H2_2"/>
    <property type="match status" value="6"/>
</dbReference>
<feature type="domain" description="C2H2-type" evidence="10">
    <location>
        <begin position="145"/>
        <end position="172"/>
    </location>
</feature>
<evidence type="ECO:0000259" key="9">
    <source>
        <dbReference type="PROSITE" id="PS50081"/>
    </source>
</evidence>
<gene>
    <name evidence="12 13 14 15" type="primary">LOC110977691</name>
</gene>
<dbReference type="RefSeq" id="XP_022087711.1">
    <property type="nucleotide sequence ID" value="XM_022232019.1"/>
</dbReference>
<dbReference type="OMA" id="AIHLNCK"/>
<dbReference type="Pfam" id="PF00096">
    <property type="entry name" value="zf-C2H2"/>
    <property type="match status" value="5"/>
</dbReference>
<dbReference type="RefSeq" id="XP_022087712.1">
    <property type="nucleotide sequence ID" value="XM_022232020.1"/>
</dbReference>
<keyword evidence="5" id="KW-0862">Zinc</keyword>
<dbReference type="PANTHER" id="PTHR24394">
    <property type="entry name" value="ZINC FINGER PROTEIN"/>
    <property type="match status" value="1"/>
</dbReference>
<dbReference type="PROSITE" id="PS00028">
    <property type="entry name" value="ZINC_FINGER_C2H2_1"/>
    <property type="match status" value="6"/>
</dbReference>
<evidence type="ECO:0000313" key="13">
    <source>
        <dbReference type="RefSeq" id="XP_022087710.1"/>
    </source>
</evidence>
<dbReference type="GeneID" id="110977691"/>
<evidence type="ECO:0000313" key="15">
    <source>
        <dbReference type="RefSeq" id="XP_022087712.1"/>
    </source>
</evidence>
<evidence type="ECO:0000256" key="3">
    <source>
        <dbReference type="ARBA" id="ARBA00022737"/>
    </source>
</evidence>
<keyword evidence="6" id="KW-0539">Nucleus</keyword>
<dbReference type="SUPFAM" id="SSF57667">
    <property type="entry name" value="beta-beta-alpha zinc fingers"/>
    <property type="match status" value="3"/>
</dbReference>
<dbReference type="PANTHER" id="PTHR24394:SF29">
    <property type="entry name" value="MYONEURIN"/>
    <property type="match status" value="1"/>
</dbReference>
<dbReference type="AlphaFoldDB" id="A0A8B7Y5T4"/>
<reference evidence="12 13" key="1">
    <citation type="submission" date="2025-04" db="UniProtKB">
        <authorList>
            <consortium name="RefSeq"/>
        </authorList>
    </citation>
    <scope>IDENTIFICATION</scope>
</reference>
<evidence type="ECO:0000256" key="5">
    <source>
        <dbReference type="ARBA" id="ARBA00022833"/>
    </source>
</evidence>
<dbReference type="InterPro" id="IPR013087">
    <property type="entry name" value="Znf_C2H2_type"/>
</dbReference>
<organism evidence="11 13">
    <name type="scientific">Acanthaster planci</name>
    <name type="common">Crown-of-thorns starfish</name>
    <dbReference type="NCBI Taxonomy" id="133434"/>
    <lineage>
        <taxon>Eukaryota</taxon>
        <taxon>Metazoa</taxon>
        <taxon>Echinodermata</taxon>
        <taxon>Eleutherozoa</taxon>
        <taxon>Asterozoa</taxon>
        <taxon>Asteroidea</taxon>
        <taxon>Valvatacea</taxon>
        <taxon>Valvatida</taxon>
        <taxon>Acanthasteridae</taxon>
        <taxon>Acanthaster</taxon>
    </lineage>
</organism>
<evidence type="ECO:0000313" key="11">
    <source>
        <dbReference type="Proteomes" id="UP000694845"/>
    </source>
</evidence>
<accession>A0A8B7Y5T4</accession>
<evidence type="ECO:0000313" key="14">
    <source>
        <dbReference type="RefSeq" id="XP_022087711.1"/>
    </source>
</evidence>
<feature type="domain" description="C2H2-type" evidence="10">
    <location>
        <begin position="263"/>
        <end position="290"/>
    </location>
</feature>
<dbReference type="FunFam" id="3.30.160.60:FF:000040">
    <property type="entry name" value="RB associated KRAB zinc finger"/>
    <property type="match status" value="1"/>
</dbReference>
<evidence type="ECO:0000313" key="12">
    <source>
        <dbReference type="RefSeq" id="XP_022087709.1"/>
    </source>
</evidence>
<comment type="subcellular location">
    <subcellularLocation>
        <location evidence="1">Nucleus</location>
    </subcellularLocation>
</comment>
<keyword evidence="4 7" id="KW-0863">Zinc-finger</keyword>
<dbReference type="Gene3D" id="3.30.160.60">
    <property type="entry name" value="Classic Zinc Finger"/>
    <property type="match status" value="5"/>
</dbReference>
<sequence length="325" mass="37564">MDLLDDEEDVEATLARLQREWKEDQAKTKIDIVNKPSYSYGCARTSGVAVANKSTPKKQKQQSKSVLKIKVVPCTPIQKHSNLQTAQQSKNASCQGPSSQRKTNIYSEINGTETENLPKSSKNSKEDSVRKLGPKRKENKHQGSYRCKECGQVFTFKGNLRRHEEWHFASANDFQCKECGKTFALKRNLARHLKLHIPVDPDYRPYACDKCDKSFQRAKTLYQHKKVIHSNKRPHACQFCVKTFKTFFNLQCHEAIHLNCKPYVCQFCGMAFIRSSYRTIHERIHTNERPFKCDVCDKSFTRGDHLKNHKKVHAKKKAKKSKNSK</sequence>
<feature type="domain" description="C2H2-type" evidence="10">
    <location>
        <begin position="235"/>
        <end position="262"/>
    </location>
</feature>
<keyword evidence="11" id="KW-1185">Reference proteome</keyword>
<feature type="region of interest" description="Disordered" evidence="8">
    <location>
        <begin position="46"/>
        <end position="65"/>
    </location>
</feature>
<dbReference type="RefSeq" id="XP_022087710.1">
    <property type="nucleotide sequence ID" value="XM_022232018.1"/>
</dbReference>
<evidence type="ECO:0000256" key="2">
    <source>
        <dbReference type="ARBA" id="ARBA00022723"/>
    </source>
</evidence>
<dbReference type="FunFam" id="3.30.160.60:FF:000624">
    <property type="entry name" value="zinc finger protein 697"/>
    <property type="match status" value="1"/>
</dbReference>
<keyword evidence="2" id="KW-0479">Metal-binding</keyword>